<accession>A0A6J1MRM2</accession>
<protein>
    <submittedName>
        <fullName evidence="5">Ankyrin repeat protein RF_0381</fullName>
    </submittedName>
</protein>
<dbReference type="Gene3D" id="1.25.40.20">
    <property type="entry name" value="Ankyrin repeat-containing domain"/>
    <property type="match status" value="2"/>
</dbReference>
<keyword evidence="1" id="KW-0677">Repeat</keyword>
<name>A0A6J1MRM2_BICAN</name>
<dbReference type="InterPro" id="IPR036770">
    <property type="entry name" value="Ankyrin_rpt-contain_sf"/>
</dbReference>
<dbReference type="KEGG" id="bany:112045267"/>
<dbReference type="GO" id="GO:0085020">
    <property type="term" value="P:protein K6-linked ubiquitination"/>
    <property type="evidence" value="ECO:0007669"/>
    <property type="project" value="TreeGrafter"/>
</dbReference>
<dbReference type="InterPro" id="IPR002110">
    <property type="entry name" value="Ankyrin_rpt"/>
</dbReference>
<evidence type="ECO:0000313" key="4">
    <source>
        <dbReference type="Proteomes" id="UP001652582"/>
    </source>
</evidence>
<dbReference type="RefSeq" id="XP_023937149.2">
    <property type="nucleotide sequence ID" value="XM_024081381.2"/>
</dbReference>
<dbReference type="PANTHER" id="PTHR24171">
    <property type="entry name" value="ANKYRIN REPEAT DOMAIN-CONTAINING PROTEIN 39-RELATED"/>
    <property type="match status" value="1"/>
</dbReference>
<evidence type="ECO:0000256" key="2">
    <source>
        <dbReference type="ARBA" id="ARBA00023043"/>
    </source>
</evidence>
<dbReference type="GO" id="GO:0004842">
    <property type="term" value="F:ubiquitin-protein transferase activity"/>
    <property type="evidence" value="ECO:0007669"/>
    <property type="project" value="TreeGrafter"/>
</dbReference>
<dbReference type="Pfam" id="PF12796">
    <property type="entry name" value="Ank_2"/>
    <property type="match status" value="2"/>
</dbReference>
<feature type="repeat" description="ANK" evidence="3">
    <location>
        <begin position="265"/>
        <end position="297"/>
    </location>
</feature>
<organism evidence="4 5">
    <name type="scientific">Bicyclus anynana</name>
    <name type="common">Squinting bush brown butterfly</name>
    <dbReference type="NCBI Taxonomy" id="110368"/>
    <lineage>
        <taxon>Eukaryota</taxon>
        <taxon>Metazoa</taxon>
        <taxon>Ecdysozoa</taxon>
        <taxon>Arthropoda</taxon>
        <taxon>Hexapoda</taxon>
        <taxon>Insecta</taxon>
        <taxon>Pterygota</taxon>
        <taxon>Neoptera</taxon>
        <taxon>Endopterygota</taxon>
        <taxon>Lepidoptera</taxon>
        <taxon>Glossata</taxon>
        <taxon>Ditrysia</taxon>
        <taxon>Papilionoidea</taxon>
        <taxon>Nymphalidae</taxon>
        <taxon>Satyrinae</taxon>
        <taxon>Satyrini</taxon>
        <taxon>Mycalesina</taxon>
        <taxon>Bicyclus</taxon>
    </lineage>
</organism>
<evidence type="ECO:0000313" key="5">
    <source>
        <dbReference type="RefSeq" id="XP_023937149.2"/>
    </source>
</evidence>
<sequence>MVDINLQSENDILIGEDNIETEPESIVLAYLRNKDSILDHDGLSTTRKKSSILENVPKMETIHEDKQFSSFSGQLEIYELSESSLDVYIPSYPGSPRSLSIRPSSSTGSIIEEDPVVLKAIEFLHQDRDFLLAAETGNHRLLEIYIRKGTDVQQIDHIGRNALHFAVCSNNLRPVQILLDAGVNPNIKDNVGMTPLSLCLMRRPSLTVAQLLFDHGAVLVPRSDPMDTGLFIQFVMMCTPTEVEQGILKLLIEKGAIINDPNAPGGRQALHFAAMSNNTTLIRILVELGADLHMRNHRDEEPIDVADTFRCTEAYELLCDLIDNESSRSTRSLTNEPIQDIL</sequence>
<dbReference type="SUPFAM" id="SSF48403">
    <property type="entry name" value="Ankyrin repeat"/>
    <property type="match status" value="1"/>
</dbReference>
<dbReference type="AlphaFoldDB" id="A0A6J1MRM2"/>
<dbReference type="PROSITE" id="PS50088">
    <property type="entry name" value="ANK_REPEAT"/>
    <property type="match status" value="2"/>
</dbReference>
<dbReference type="SMART" id="SM00248">
    <property type="entry name" value="ANK"/>
    <property type="match status" value="4"/>
</dbReference>
<dbReference type="GeneID" id="112045267"/>
<keyword evidence="2 3" id="KW-0040">ANK repeat</keyword>
<evidence type="ECO:0000256" key="1">
    <source>
        <dbReference type="ARBA" id="ARBA00022737"/>
    </source>
</evidence>
<proteinExistence type="predicted"/>
<feature type="repeat" description="ANK" evidence="3">
    <location>
        <begin position="158"/>
        <end position="190"/>
    </location>
</feature>
<gene>
    <name evidence="5" type="primary">LOC112045267</name>
</gene>
<dbReference type="PANTHER" id="PTHR24171:SF8">
    <property type="entry name" value="BRCA1-ASSOCIATED RING DOMAIN PROTEIN 1"/>
    <property type="match status" value="1"/>
</dbReference>
<dbReference type="Proteomes" id="UP001652582">
    <property type="component" value="Chromosome 19"/>
</dbReference>
<dbReference type="PROSITE" id="PS50297">
    <property type="entry name" value="ANK_REP_REGION"/>
    <property type="match status" value="2"/>
</dbReference>
<keyword evidence="4" id="KW-1185">Reference proteome</keyword>
<dbReference type="GO" id="GO:0031436">
    <property type="term" value="C:BRCA1-BARD1 complex"/>
    <property type="evidence" value="ECO:0007669"/>
    <property type="project" value="TreeGrafter"/>
</dbReference>
<reference evidence="5" key="1">
    <citation type="submission" date="2025-08" db="UniProtKB">
        <authorList>
            <consortium name="RefSeq"/>
        </authorList>
    </citation>
    <scope>IDENTIFICATION</scope>
</reference>
<evidence type="ECO:0000256" key="3">
    <source>
        <dbReference type="PROSITE-ProRule" id="PRU00023"/>
    </source>
</evidence>
<dbReference type="OrthoDB" id="9995210at2759"/>
<dbReference type="GO" id="GO:0070531">
    <property type="term" value="C:BRCA1-A complex"/>
    <property type="evidence" value="ECO:0007669"/>
    <property type="project" value="TreeGrafter"/>
</dbReference>